<feature type="compositionally biased region" description="Pro residues" evidence="10">
    <location>
        <begin position="2140"/>
        <end position="2156"/>
    </location>
</feature>
<feature type="compositionally biased region" description="Low complexity" evidence="10">
    <location>
        <begin position="2157"/>
        <end position="2169"/>
    </location>
</feature>
<dbReference type="CDD" id="cd11341">
    <property type="entry name" value="AmyAc_Pullulanase_LD-like"/>
    <property type="match status" value="1"/>
</dbReference>
<name>A0ABX3EPJ9_9BACL</name>
<dbReference type="EMBL" id="LVWI01000034">
    <property type="protein sequence ID" value="OKP87655.1"/>
    <property type="molecule type" value="Genomic_DNA"/>
</dbReference>
<evidence type="ECO:0000256" key="2">
    <source>
        <dbReference type="ARBA" id="ARBA00022729"/>
    </source>
</evidence>
<dbReference type="EC" id="3.2.1.41" evidence="7"/>
<dbReference type="PROSITE" id="PS51272">
    <property type="entry name" value="SLH"/>
    <property type="match status" value="3"/>
</dbReference>
<keyword evidence="4" id="KW-0106">Calcium</keyword>
<dbReference type="InterPro" id="IPR013784">
    <property type="entry name" value="Carb-bd-like_fold"/>
</dbReference>
<feature type="domain" description="SLH" evidence="11">
    <location>
        <begin position="2431"/>
        <end position="2489"/>
    </location>
</feature>
<dbReference type="Pfam" id="PF03714">
    <property type="entry name" value="PUD"/>
    <property type="match status" value="3"/>
</dbReference>
<accession>A0ABX3EPJ9</accession>
<sequence length="2548" mass="275394">MKRALWGKKAFAICMIVVFVCSYFSYPGNVKAQTSKVVLVGNLQSELSTEAAPTSDWNPDASVTQLTYVDNGMYKFTGTLPAGVYEYKIALNGTWDESYGYSSYTNPAGVNTDGNIQITLTAETSVTFYYNDLTKKIADSTYYTPLSVDKLPRLTGTLQTELGDARDSSPADAGATLSDPDFDGIYERVADLPAGEYAYRVYVPGDTPEADKLYPDQDQTLKLPADLKVTFRYNAQDHGVSASFTAPAVPGKVIPVPEGQLRIHYNRPAGDYSDQGLWLWDDVASPSAGWPTGATPFPEGQTDAYGAYADVPLKAGAKKVSFLVVNRSTQAKDKGDKLFTINTPQTNELWIKQDSDIVTPYEPVVLPANTVRVHYTREDSNQNQYGLWLWDDVASPPVTWPGDAAPFLAEHTDAYGTYADIPLKGNAKKMGFVVVNRSSGDKDGGDKTFGLLDRYNQLWIKKGDDHVYVSPFGELPLSLASAEVLSTSKILLTFTLTDGLDAAGLKSAITVTDKAGTPVPVTAVTIKSTTSVEVDTGAFELDQSPLSVTYSGKSVSASAGWRMLDEMYNYTGDDLGATYHPADKSASLKLWAPMASSVVANVYSKTDAAAKVGQVSLTPGDKGVWSVELKPSDLSGAGDVRGYYYQYEVTNNGVSKQVLDPYAKSMAAFTVDTTDAAGPDGDRVGKAAIVDLSGTNPPDFKAGAIAGYQKREDAVIYEVHVRDFTSDVSIESQLGGERWGSYAAFEKKLDYIKSLGVTHIQLMPVMAWYYGDETKMGNRESAYSTQNNEYNWGYDPHSYFSPDGAYSQHPTDPEERIKELKGLIDAVHKAGMGVILDVVYTHMAKKDFLDDIVPDYYAFKDANGNFVGGFGNNLATSHKMAEKLMVDSVKYWFSEYKIDGMRWDMMGDATADAVQAAYDAAEAINPKALFIGEGWKTFAGAASDPLLTGKGADQSWMDKTDSVGVFSDEFRNELKSGYGSEGEPRFITGGARSIATIFNNIKAQPSNIPADDPGDVVPYIEAHDNLTLHDVIAQSIKKDPSIAENELEIQKRIRLGNLLELTSQGTAFLQAGQEYGRTKQWKAAGVPEQKYTELKDGNGQSFGYFIHDSYDSSDAVNHFDWAKATDEVSYPVQNTTRAYTSGLIQLRQSTDAFRLGDKSLVDSNVSLIAAPEIKATDLVIGYKNKATDGTGLYYVFMNGDNTARTLTLSEDLTGGQVLVDNDQAGTGAIPAGSQSGFTLTANSITLAPLTAVIIRKDAAAAVLASLGTDSPSYSLQTGSTHQTAVMAKYDDGSSRKVTDNAAYISSNPQIATVTSKGLVKAVKAGAATITISYGGLSTKVTVEVTKDAVDTKRYVQITYVRKDKDYTDWNLWVWNTGVKNDQIDFTTFKDGKASVLIEVAPNATSVGFMLRKGTDWNTGKQDYPDDRVIPLTAGEAFTKVIVTSMVKELDIKPVISGPVMKDGTITFRYRDDALFRSDNLAAINAVKVKVNGTEYPMVYEAANEWFSYQLKDVQEGTYKYTFLVTRDGVTEELTDPKNTVNGESAAVYHIPAVTITALVQPEAINSNENAVVTVNAASPEDVSYVDGYMDLTALGGPGAVKLDTALMKQTVAVKDTVPAGIKTIPITLMDQYGNSHKGAAKVEVKARTYTDDRLDFDWDEARIYFALTDRFKDGDSTNNTGVDKTHLEAYHGGDFRGMIDNLDYLQKLGINTLWITPIVDNIDFNKGVDFGGTQYAYHGYWAKDFTQLDEHLGNMATFKELIEKAHDKGIKIMVDVVLNHAGYGLKAKDSYPGVTAEDKARFEGMLRTDGVSADTDPVKGELAGLPDFKTEDPAVRKTIIDWQTGWLDNARTERGDTIDYFRVDTVKHVDGTTWKAFKNALTAIDPEFKLVGEYYGGTLDNDGGNLKSGQMDGLLDFGFKNAAKDFTDGKISAVDAYLQTREAQMDNTGMMAQFLSSHDENGFLSNVVGGDKGKLKVAAALQITAKGQPVIYYGEELGRSGANAGDMSKGEFSENRGDMPWDQLSAEQGLHDHYQKLLNIRAKYSQIYSKGVRTKLAGSDELGYLAFDKQYGTEHIVTAINTKTGAVSVSLPVPFAAQAAVMDEYSGKTYTVSQDQKVTVELPGRDDGGTVILAAVPKVTPTPTPSVKPTPTPSVTPAPTATPVSTPVSSSAVVPTAVPASDTQLVSGDTLKNGKDGKVNVELASGKQAVLLPLQAAALLGSNDLVLHMNSLTITLPAQVLGKIQGTLAGADAEGAQILFRAAPLQGNASSTLLAGLSKDHTAVKAASDVYEFKLNIVRKDGTLLPVTSFAEPVTLAFQIKGNPDKVLLGIYYLGDGNHLEYVGGTQQGDVITAEVTHFSKYAALEINKFFSDVPAGHWAETAIKLLSAKQVISGVTAAEFKPETSVTRAEFTALLVRALGLRADGQAAFTDVKADAWYASYVSAAVRQGIVTGRSKDLFAPGAAISREEMAVMIIRALEVKQVKKMEAVNGSPAFADASSISSWAAAYVHAAAEQGLLQGRADNRFAPKASMTRAEAAQVVYRLLDK</sequence>
<dbReference type="InterPro" id="IPR001119">
    <property type="entry name" value="SLH_dom"/>
</dbReference>
<evidence type="ECO:0000313" key="13">
    <source>
        <dbReference type="Proteomes" id="UP000186058"/>
    </source>
</evidence>
<dbReference type="InterPro" id="IPR005323">
    <property type="entry name" value="CBM41_pullulanase"/>
</dbReference>
<evidence type="ECO:0000256" key="7">
    <source>
        <dbReference type="ARBA" id="ARBA00024062"/>
    </source>
</evidence>
<keyword evidence="2" id="KW-0732">Signal</keyword>
<dbReference type="InterPro" id="IPR014755">
    <property type="entry name" value="Cu-Rt/internalin_Ig-like"/>
</dbReference>
<dbReference type="SMART" id="SM00642">
    <property type="entry name" value="Aamy"/>
    <property type="match status" value="1"/>
</dbReference>
<evidence type="ECO:0000256" key="6">
    <source>
        <dbReference type="ARBA" id="ARBA00023965"/>
    </source>
</evidence>
<feature type="region of interest" description="Disordered" evidence="10">
    <location>
        <begin position="2140"/>
        <end position="2169"/>
    </location>
</feature>
<evidence type="ECO:0000256" key="3">
    <source>
        <dbReference type="ARBA" id="ARBA00022801"/>
    </source>
</evidence>
<dbReference type="InterPro" id="IPR003343">
    <property type="entry name" value="Big_2"/>
</dbReference>
<comment type="catalytic activity">
    <reaction evidence="6">
        <text>Hydrolysis of (1-&gt;6)-alpha-D-glucosidic linkages in pullulan, amylopectin and glycogen, and in the alpha- and beta-limit dextrins of amylopectin and glycogen.</text>
        <dbReference type="EC" id="3.2.1.41"/>
    </reaction>
</comment>
<evidence type="ECO:0000313" key="12">
    <source>
        <dbReference type="EMBL" id="OKP87655.1"/>
    </source>
</evidence>
<evidence type="ECO:0000256" key="8">
    <source>
        <dbReference type="ARBA" id="ARBA00029618"/>
    </source>
</evidence>
<dbReference type="InterPro" id="IPR017853">
    <property type="entry name" value="GH"/>
</dbReference>
<comment type="similarity">
    <text evidence="1">Belongs to the glycosyl hydrolase 13 family.</text>
</comment>
<dbReference type="Pfam" id="PF00128">
    <property type="entry name" value="Alpha-amylase"/>
    <property type="match status" value="3"/>
</dbReference>
<dbReference type="Gene3D" id="2.60.40.10">
    <property type="entry name" value="Immunoglobulins"/>
    <property type="match status" value="4"/>
</dbReference>
<organism evidence="12 13">
    <name type="scientific">Paenibacillus helianthi</name>
    <dbReference type="NCBI Taxonomy" id="1349432"/>
    <lineage>
        <taxon>Bacteria</taxon>
        <taxon>Bacillati</taxon>
        <taxon>Bacillota</taxon>
        <taxon>Bacilli</taxon>
        <taxon>Bacillales</taxon>
        <taxon>Paenibacillaceae</taxon>
        <taxon>Paenibacillus</taxon>
    </lineage>
</organism>
<dbReference type="InterPro" id="IPR006047">
    <property type="entry name" value="GH13_cat_dom"/>
</dbReference>
<dbReference type="SUPFAM" id="SSF51445">
    <property type="entry name" value="(Trans)glycosidases"/>
    <property type="match status" value="2"/>
</dbReference>
<dbReference type="CDD" id="cd02860">
    <property type="entry name" value="E_set_Pullulanase"/>
    <property type="match status" value="1"/>
</dbReference>
<keyword evidence="3" id="KW-0378">Hydrolase</keyword>
<dbReference type="InterPro" id="IPR004193">
    <property type="entry name" value="Glyco_hydro_13_N"/>
</dbReference>
<evidence type="ECO:0000256" key="10">
    <source>
        <dbReference type="SAM" id="MobiDB-lite"/>
    </source>
</evidence>
<dbReference type="InterPro" id="IPR054604">
    <property type="entry name" value="SbsC_Big-like"/>
</dbReference>
<evidence type="ECO:0000256" key="5">
    <source>
        <dbReference type="ARBA" id="ARBA00023295"/>
    </source>
</evidence>
<evidence type="ECO:0000256" key="9">
    <source>
        <dbReference type="ARBA" id="ARBA00031076"/>
    </source>
</evidence>
<dbReference type="NCBIfam" id="TIGR02102">
    <property type="entry name" value="pullulan_Gpos"/>
    <property type="match status" value="1"/>
</dbReference>
<dbReference type="Pfam" id="PF22058">
    <property type="entry name" value="X25_BaPul_like"/>
    <property type="match status" value="2"/>
</dbReference>
<evidence type="ECO:0000259" key="11">
    <source>
        <dbReference type="PROSITE" id="PS51272"/>
    </source>
</evidence>
<keyword evidence="13" id="KW-1185">Reference proteome</keyword>
<dbReference type="Gene3D" id="2.60.40.1180">
    <property type="entry name" value="Golgi alpha-mannosidase II"/>
    <property type="match status" value="2"/>
</dbReference>
<dbReference type="InterPro" id="IPR013780">
    <property type="entry name" value="Glyco_hydro_b"/>
</dbReference>
<evidence type="ECO:0000256" key="4">
    <source>
        <dbReference type="ARBA" id="ARBA00022837"/>
    </source>
</evidence>
<dbReference type="SMART" id="SM00635">
    <property type="entry name" value="BID_2"/>
    <property type="match status" value="1"/>
</dbReference>
<dbReference type="Pfam" id="PF02922">
    <property type="entry name" value="CBM_48"/>
    <property type="match status" value="1"/>
</dbReference>
<evidence type="ECO:0000256" key="1">
    <source>
        <dbReference type="ARBA" id="ARBA00008061"/>
    </source>
</evidence>
<comment type="caution">
    <text evidence="12">The sequence shown here is derived from an EMBL/GenBank/DDBJ whole genome shotgun (WGS) entry which is preliminary data.</text>
</comment>
<dbReference type="SUPFAM" id="SSF81296">
    <property type="entry name" value="E set domains"/>
    <property type="match status" value="1"/>
</dbReference>
<proteinExistence type="inferred from homology"/>
<dbReference type="CDD" id="cd10315">
    <property type="entry name" value="CBM41_pullulanase"/>
    <property type="match status" value="3"/>
</dbReference>
<feature type="domain" description="SLH" evidence="11">
    <location>
        <begin position="2367"/>
        <end position="2430"/>
    </location>
</feature>
<dbReference type="InterPro" id="IPR013783">
    <property type="entry name" value="Ig-like_fold"/>
</dbReference>
<dbReference type="SUPFAM" id="SSF51011">
    <property type="entry name" value="Glycosyl hydrolase domain"/>
    <property type="match status" value="1"/>
</dbReference>
<dbReference type="Gene3D" id="2.60.40.1110">
    <property type="match status" value="3"/>
</dbReference>
<dbReference type="SUPFAM" id="SSF49452">
    <property type="entry name" value="Starch-binding domain-like"/>
    <property type="match status" value="3"/>
</dbReference>
<dbReference type="Gene3D" id="2.60.40.1080">
    <property type="match status" value="1"/>
</dbReference>
<dbReference type="Pfam" id="PF22359">
    <property type="entry name" value="Big-like"/>
    <property type="match status" value="1"/>
</dbReference>
<protein>
    <recommendedName>
        <fullName evidence="7">pullulanase</fullName>
        <ecNumber evidence="7">3.2.1.41</ecNumber>
    </recommendedName>
    <alternativeName>
        <fullName evidence="8">Alpha-dextrin endo-1,6-alpha-glucosidase</fullName>
    </alternativeName>
    <alternativeName>
        <fullName evidence="9">Pullulan 6-glucanohydrolase</fullName>
    </alternativeName>
</protein>
<dbReference type="Pfam" id="PF00395">
    <property type="entry name" value="SLH"/>
    <property type="match status" value="3"/>
</dbReference>
<dbReference type="CDD" id="cd12962">
    <property type="entry name" value="X25_BaPul_like"/>
    <property type="match status" value="1"/>
</dbReference>
<dbReference type="InterPro" id="IPR054409">
    <property type="entry name" value="X25_BaPul-like"/>
</dbReference>
<reference evidence="12 13" key="1">
    <citation type="submission" date="2016-03" db="EMBL/GenBank/DDBJ databases">
        <authorList>
            <person name="Sant'Anna F.H."/>
            <person name="Ambrosini A."/>
            <person name="Souza R."/>
            <person name="Bach E."/>
            <person name="Fernandes G."/>
            <person name="Balsanelli E."/>
            <person name="Baura V.A."/>
            <person name="Souza E.M."/>
            <person name="Passaglia L."/>
        </authorList>
    </citation>
    <scope>NUCLEOTIDE SEQUENCE [LARGE SCALE GENOMIC DNA]</scope>
    <source>
        <strain evidence="12 13">P26E</strain>
    </source>
</reference>
<dbReference type="InterPro" id="IPR014756">
    <property type="entry name" value="Ig_E-set"/>
</dbReference>
<dbReference type="InterPro" id="IPR011838">
    <property type="entry name" value="Pullulan_Gpos"/>
</dbReference>
<dbReference type="Gene3D" id="2.60.40.1220">
    <property type="match status" value="1"/>
</dbReference>
<feature type="domain" description="SLH" evidence="11">
    <location>
        <begin position="2493"/>
        <end position="2548"/>
    </location>
</feature>
<dbReference type="InterPro" id="IPR040806">
    <property type="entry name" value="SpuA_C"/>
</dbReference>
<gene>
    <name evidence="12" type="ORF">A3844_09575</name>
</gene>
<dbReference type="InterPro" id="IPR008964">
    <property type="entry name" value="Invasin/intimin_cell_adhesion"/>
</dbReference>
<dbReference type="PANTHER" id="PTHR43002">
    <property type="entry name" value="GLYCOGEN DEBRANCHING ENZYME"/>
    <property type="match status" value="1"/>
</dbReference>
<dbReference type="Proteomes" id="UP000186058">
    <property type="component" value="Unassembled WGS sequence"/>
</dbReference>
<keyword evidence="5" id="KW-0326">Glycosidase</keyword>
<dbReference type="Pfam" id="PF18033">
    <property type="entry name" value="SpuA_C"/>
    <property type="match status" value="1"/>
</dbReference>
<dbReference type="SUPFAM" id="SSF49373">
    <property type="entry name" value="Invasin/intimin cell-adhesion fragments"/>
    <property type="match status" value="1"/>
</dbReference>
<dbReference type="Gene3D" id="3.20.20.80">
    <property type="entry name" value="Glycosidases"/>
    <property type="match status" value="2"/>
</dbReference>
<dbReference type="RefSeq" id="WP_074107306.1">
    <property type="nucleotide sequence ID" value="NZ_LVWI01000034.1"/>
</dbReference>